<organism evidence="3 4">
    <name type="scientific">Lacrimispora celerecrescens</name>
    <dbReference type="NCBI Taxonomy" id="29354"/>
    <lineage>
        <taxon>Bacteria</taxon>
        <taxon>Bacillati</taxon>
        <taxon>Bacillota</taxon>
        <taxon>Clostridia</taxon>
        <taxon>Lachnospirales</taxon>
        <taxon>Lachnospiraceae</taxon>
        <taxon>Lacrimispora</taxon>
    </lineage>
</organism>
<dbReference type="Gene3D" id="3.40.190.10">
    <property type="entry name" value="Periplasmic binding protein-like II"/>
    <property type="match status" value="2"/>
</dbReference>
<dbReference type="SUPFAM" id="SSF53850">
    <property type="entry name" value="Periplasmic binding protein-like II"/>
    <property type="match status" value="1"/>
</dbReference>
<gene>
    <name evidence="3" type="ORF">IO98_23565</name>
</gene>
<dbReference type="Proteomes" id="UP000028525">
    <property type="component" value="Unassembled WGS sequence"/>
</dbReference>
<dbReference type="InterPro" id="IPR001638">
    <property type="entry name" value="Solute-binding_3/MltF_N"/>
</dbReference>
<dbReference type="EMBL" id="JPME01000054">
    <property type="protein sequence ID" value="KEZ85816.1"/>
    <property type="molecule type" value="Genomic_DNA"/>
</dbReference>
<reference evidence="3 4" key="1">
    <citation type="submission" date="2014-07" db="EMBL/GenBank/DDBJ databases">
        <title>Draft genome of Clostridium celerecrescens 152B isolated from sediments associated with methane hydrate from Krishna Godavari basin.</title>
        <authorList>
            <person name="Honkalas V.S."/>
            <person name="Dabir A.P."/>
            <person name="Arora P."/>
            <person name="Dhakephalkar P.K."/>
        </authorList>
    </citation>
    <scope>NUCLEOTIDE SEQUENCE [LARGE SCALE GENOMIC DNA]</scope>
    <source>
        <strain evidence="3 4">152B</strain>
    </source>
</reference>
<dbReference type="AlphaFoldDB" id="A0A084JA32"/>
<evidence type="ECO:0000313" key="4">
    <source>
        <dbReference type="Proteomes" id="UP000028525"/>
    </source>
</evidence>
<feature type="domain" description="Solute-binding protein family 3/N-terminal" evidence="2">
    <location>
        <begin position="48"/>
        <end position="255"/>
    </location>
</feature>
<evidence type="ECO:0000313" key="3">
    <source>
        <dbReference type="EMBL" id="KEZ85816.1"/>
    </source>
</evidence>
<evidence type="ECO:0000256" key="1">
    <source>
        <dbReference type="ARBA" id="ARBA00010742"/>
    </source>
</evidence>
<dbReference type="Pfam" id="PF13379">
    <property type="entry name" value="NMT1_2"/>
    <property type="match status" value="1"/>
</dbReference>
<accession>A0A084JA32</accession>
<proteinExistence type="inferred from homology"/>
<dbReference type="OrthoDB" id="9815602at2"/>
<comment type="caution">
    <text evidence="3">The sequence shown here is derived from an EMBL/GenBank/DDBJ whole genome shotgun (WGS) entry which is preliminary data.</text>
</comment>
<keyword evidence="4" id="KW-1185">Reference proteome</keyword>
<dbReference type="RefSeq" id="WP_038285186.1">
    <property type="nucleotide sequence ID" value="NZ_JPME01000054.1"/>
</dbReference>
<name>A0A084JA32_9FIRM</name>
<dbReference type="STRING" id="29354.IO98_23565"/>
<dbReference type="SMART" id="SM00062">
    <property type="entry name" value="PBPb"/>
    <property type="match status" value="1"/>
</dbReference>
<protein>
    <recommendedName>
        <fullName evidence="2">Solute-binding protein family 3/N-terminal domain-containing protein</fullName>
    </recommendedName>
</protein>
<comment type="similarity">
    <text evidence="1">Belongs to the bacterial solute-binding protein SsuA/TauA family.</text>
</comment>
<evidence type="ECO:0000259" key="2">
    <source>
        <dbReference type="SMART" id="SM00062"/>
    </source>
</evidence>
<sequence length="324" mass="35003">MKKSEKNPKKHYLLSRTGILTALFSCAAAVILGGCAGKAKTPVDTTVHLGVMYSSDIVPLTIITEQGLDKKYGFQLDMQVFSSAKDRDAALQAGKLDGVFTDFIGLCMYQNAGLDVKATGCTDGDYVLLAGKDTGITSLENAAGKSIAISENTLIEYSLDYILSNAGLDDTYLDKQVVPRIPDRLEMLRNGKIDLVLLPEPFSTLAIKDGAVILGSANTDGLYPAVSAFTKKAIDEKSDPIKKMYQAYDEAVDYLNNTPLTEYEATVIKAAGYPEELTGNIELPVYRKNELPKAADLQAAVEWAAKKGLCSPDLKPEQLNGELK</sequence>
<dbReference type="PANTHER" id="PTHR30024">
    <property type="entry name" value="ALIPHATIC SULFONATES-BINDING PROTEIN-RELATED"/>
    <property type="match status" value="1"/>
</dbReference>
<dbReference type="PROSITE" id="PS51257">
    <property type="entry name" value="PROKAR_LIPOPROTEIN"/>
    <property type="match status" value="1"/>
</dbReference>